<feature type="compositionally biased region" description="Low complexity" evidence="1">
    <location>
        <begin position="1"/>
        <end position="18"/>
    </location>
</feature>
<organism evidence="3 4">
    <name type="scientific">Colletotrichum sojae</name>
    <dbReference type="NCBI Taxonomy" id="2175907"/>
    <lineage>
        <taxon>Eukaryota</taxon>
        <taxon>Fungi</taxon>
        <taxon>Dikarya</taxon>
        <taxon>Ascomycota</taxon>
        <taxon>Pezizomycotina</taxon>
        <taxon>Sordariomycetes</taxon>
        <taxon>Hypocreomycetidae</taxon>
        <taxon>Glomerellales</taxon>
        <taxon>Glomerellaceae</taxon>
        <taxon>Colletotrichum</taxon>
        <taxon>Colletotrichum orchidearum species complex</taxon>
    </lineage>
</organism>
<keyword evidence="4" id="KW-1185">Reference proteome</keyword>
<accession>A0A8H6JLB2</accession>
<sequence length="360" mass="40632">MSTYRSDSSSTVTDSRSYGTSRQRAKRETKAMRAMIKQDMRLSREKYSETSKKKAKRPTEARNMTFVAVCSRQSVSSLSEEWRNLGRKWYQLLRIIVTADVGLQSILNDLEDDEYCHELVLVVSGNLSRIEFHVPSNISILIVLRCSLYHRDEGRLFVDGHSTFRETELQDWAAMDHKKRSMFFEPDTVVTVDPRSKAWQQSTESLRRNLNPHEKENIRCRVDEMKATRMEGGNWWDKWSGSLAAILGILAGGSKLVAQASAAVGGTLVEFNCGLFSLKVAKASAGISGIATAAGPVVLIGVGVAAAIYFIPWEGLFEWLGKIVSWLPGGFATIWEMFKSWLVNRRSDEPKHFESTRMSF</sequence>
<evidence type="ECO:0000256" key="1">
    <source>
        <dbReference type="SAM" id="MobiDB-lite"/>
    </source>
</evidence>
<keyword evidence="2" id="KW-0812">Transmembrane</keyword>
<keyword evidence="2" id="KW-0472">Membrane</keyword>
<reference evidence="3 4" key="1">
    <citation type="journal article" date="2020" name="Phytopathology">
        <title>Genome Sequence Resources of Colletotrichum truncatum, C. plurivorum, C. musicola, and C. sojae: Four Species Pathogenic to Soybean (Glycine max).</title>
        <authorList>
            <person name="Rogerio F."/>
            <person name="Boufleur T.R."/>
            <person name="Ciampi-Guillardi M."/>
            <person name="Sukno S.A."/>
            <person name="Thon M.R."/>
            <person name="Massola Junior N.S."/>
            <person name="Baroncelli R."/>
        </authorList>
    </citation>
    <scope>NUCLEOTIDE SEQUENCE [LARGE SCALE GENOMIC DNA]</scope>
    <source>
        <strain evidence="3 4">LFN0009</strain>
    </source>
</reference>
<dbReference type="EMBL" id="WIGN01000039">
    <property type="protein sequence ID" value="KAF6814918.1"/>
    <property type="molecule type" value="Genomic_DNA"/>
</dbReference>
<evidence type="ECO:0000313" key="4">
    <source>
        <dbReference type="Proteomes" id="UP000652219"/>
    </source>
</evidence>
<evidence type="ECO:0000256" key="2">
    <source>
        <dbReference type="SAM" id="Phobius"/>
    </source>
</evidence>
<protein>
    <submittedName>
        <fullName evidence="3">Uncharacterized protein</fullName>
    </submittedName>
</protein>
<dbReference type="Proteomes" id="UP000652219">
    <property type="component" value="Unassembled WGS sequence"/>
</dbReference>
<comment type="caution">
    <text evidence="3">The sequence shown here is derived from an EMBL/GenBank/DDBJ whole genome shotgun (WGS) entry which is preliminary data.</text>
</comment>
<dbReference type="AlphaFoldDB" id="A0A8H6JLB2"/>
<keyword evidence="2" id="KW-1133">Transmembrane helix</keyword>
<gene>
    <name evidence="3" type="ORF">CSOJ01_03748</name>
</gene>
<feature type="region of interest" description="Disordered" evidence="1">
    <location>
        <begin position="1"/>
        <end position="31"/>
    </location>
</feature>
<proteinExistence type="predicted"/>
<evidence type="ECO:0000313" key="3">
    <source>
        <dbReference type="EMBL" id="KAF6814918.1"/>
    </source>
</evidence>
<name>A0A8H6JLB2_9PEZI</name>
<feature type="transmembrane region" description="Helical" evidence="2">
    <location>
        <begin position="285"/>
        <end position="311"/>
    </location>
</feature>
<feature type="transmembrane region" description="Helical" evidence="2">
    <location>
        <begin position="323"/>
        <end position="342"/>
    </location>
</feature>